<dbReference type="InterPro" id="IPR031107">
    <property type="entry name" value="Small_HSP"/>
</dbReference>
<reference evidence="4 5" key="1">
    <citation type="submission" date="2024-05" db="EMBL/GenBank/DDBJ databases">
        <authorList>
            <person name="Zhao H."/>
            <person name="Xu Y."/>
            <person name="Lin S."/>
            <person name="Spain J.C."/>
            <person name="Zhou N.-Y."/>
        </authorList>
    </citation>
    <scope>NUCLEOTIDE SEQUENCE [LARGE SCALE GENOMIC DNA]</scope>
    <source>
        <strain evidence="4 5">NEAU-NG30</strain>
    </source>
</reference>
<dbReference type="Proteomes" id="UP001440984">
    <property type="component" value="Unassembled WGS sequence"/>
</dbReference>
<evidence type="ECO:0000313" key="4">
    <source>
        <dbReference type="EMBL" id="MEQ0558117.1"/>
    </source>
</evidence>
<evidence type="ECO:0000256" key="1">
    <source>
        <dbReference type="PROSITE-ProRule" id="PRU00285"/>
    </source>
</evidence>
<accession>A0ABV0L734</accession>
<organism evidence="4 5">
    <name type="scientific">Amycolatopsis melonis</name>
    <dbReference type="NCBI Taxonomy" id="3156488"/>
    <lineage>
        <taxon>Bacteria</taxon>
        <taxon>Bacillati</taxon>
        <taxon>Actinomycetota</taxon>
        <taxon>Actinomycetes</taxon>
        <taxon>Pseudonocardiales</taxon>
        <taxon>Pseudonocardiaceae</taxon>
        <taxon>Amycolatopsis</taxon>
    </lineage>
</organism>
<dbReference type="InterPro" id="IPR008978">
    <property type="entry name" value="HSP20-like_chaperone"/>
</dbReference>
<dbReference type="RefSeq" id="WP_348947443.1">
    <property type="nucleotide sequence ID" value="NZ_JBDZYD010000001.1"/>
</dbReference>
<protein>
    <submittedName>
        <fullName evidence="4">Hsp20/alpha crystallin family protein</fullName>
    </submittedName>
</protein>
<dbReference type="CDD" id="cd06464">
    <property type="entry name" value="ACD_sHsps-like"/>
    <property type="match status" value="1"/>
</dbReference>
<evidence type="ECO:0000259" key="3">
    <source>
        <dbReference type="PROSITE" id="PS01031"/>
    </source>
</evidence>
<dbReference type="PANTHER" id="PTHR11527">
    <property type="entry name" value="HEAT-SHOCK PROTEIN 20 FAMILY MEMBER"/>
    <property type="match status" value="1"/>
</dbReference>
<evidence type="ECO:0000256" key="2">
    <source>
        <dbReference type="RuleBase" id="RU003616"/>
    </source>
</evidence>
<sequence>MLVRTDPFSTLDRLTQQLFGGLTRPAAMPLDAYRHGDHYVVHLDLPGVRPESLEVDVQDKVLTVQAQRTAPAGDGVEVLVSERPAGTFSRRLFLGDNLDTDHIEAAYEAGVLTLRIPVTEQAKPRRIAITAGQGDRQAITA</sequence>
<dbReference type="PROSITE" id="PS01031">
    <property type="entry name" value="SHSP"/>
    <property type="match status" value="1"/>
</dbReference>
<gene>
    <name evidence="4" type="ORF">ABJI51_03455</name>
</gene>
<dbReference type="SUPFAM" id="SSF49764">
    <property type="entry name" value="HSP20-like chaperones"/>
    <property type="match status" value="1"/>
</dbReference>
<comment type="similarity">
    <text evidence="1 2">Belongs to the small heat shock protein (HSP20) family.</text>
</comment>
<dbReference type="EMBL" id="JBDZYD010000001">
    <property type="protein sequence ID" value="MEQ0558117.1"/>
    <property type="molecule type" value="Genomic_DNA"/>
</dbReference>
<keyword evidence="5" id="KW-1185">Reference proteome</keyword>
<name>A0ABV0L734_9PSEU</name>
<evidence type="ECO:0000313" key="5">
    <source>
        <dbReference type="Proteomes" id="UP001440984"/>
    </source>
</evidence>
<dbReference type="Pfam" id="PF00011">
    <property type="entry name" value="HSP20"/>
    <property type="match status" value="1"/>
</dbReference>
<feature type="domain" description="SHSP" evidence="3">
    <location>
        <begin position="21"/>
        <end position="132"/>
    </location>
</feature>
<dbReference type="InterPro" id="IPR002068">
    <property type="entry name" value="A-crystallin/Hsp20_dom"/>
</dbReference>
<dbReference type="Gene3D" id="2.60.40.790">
    <property type="match status" value="1"/>
</dbReference>
<proteinExistence type="inferred from homology"/>
<comment type="caution">
    <text evidence="4">The sequence shown here is derived from an EMBL/GenBank/DDBJ whole genome shotgun (WGS) entry which is preliminary data.</text>
</comment>